<gene>
    <name evidence="1" type="ORF">KC01_LOCUS14251</name>
</gene>
<evidence type="ECO:0000313" key="1">
    <source>
        <dbReference type="EMBL" id="CAL1583827.1"/>
    </source>
</evidence>
<dbReference type="Proteomes" id="UP001497482">
    <property type="component" value="Chromosome 16"/>
</dbReference>
<name>A0AAV2K884_KNICA</name>
<proteinExistence type="predicted"/>
<organism evidence="1 2">
    <name type="scientific">Knipowitschia caucasica</name>
    <name type="common">Caucasian dwarf goby</name>
    <name type="synonym">Pomatoschistus caucasicus</name>
    <dbReference type="NCBI Taxonomy" id="637954"/>
    <lineage>
        <taxon>Eukaryota</taxon>
        <taxon>Metazoa</taxon>
        <taxon>Chordata</taxon>
        <taxon>Craniata</taxon>
        <taxon>Vertebrata</taxon>
        <taxon>Euteleostomi</taxon>
        <taxon>Actinopterygii</taxon>
        <taxon>Neopterygii</taxon>
        <taxon>Teleostei</taxon>
        <taxon>Neoteleostei</taxon>
        <taxon>Acanthomorphata</taxon>
        <taxon>Gobiaria</taxon>
        <taxon>Gobiiformes</taxon>
        <taxon>Gobioidei</taxon>
        <taxon>Gobiidae</taxon>
        <taxon>Gobiinae</taxon>
        <taxon>Knipowitschia</taxon>
    </lineage>
</organism>
<evidence type="ECO:0000313" key="2">
    <source>
        <dbReference type="Proteomes" id="UP001497482"/>
    </source>
</evidence>
<dbReference type="AlphaFoldDB" id="A0AAV2K884"/>
<dbReference type="EMBL" id="OZ035838">
    <property type="protein sequence ID" value="CAL1583827.1"/>
    <property type="molecule type" value="Genomic_DNA"/>
</dbReference>
<sequence length="114" mass="11779">MLANVTVGDPIIFPGFCPGVSELSHLSKLPKIGLSVGTGLTDGIIAAMLTICRPLLCDVGLAANTCRPSVAFSVSPCGWISCVCANPEFAMMLSDSKFSGWSVCVTGKHGTALF</sequence>
<reference evidence="1 2" key="1">
    <citation type="submission" date="2024-04" db="EMBL/GenBank/DDBJ databases">
        <authorList>
            <person name="Waldvogel A.-M."/>
            <person name="Schoenle A."/>
        </authorList>
    </citation>
    <scope>NUCLEOTIDE SEQUENCE [LARGE SCALE GENOMIC DNA]</scope>
</reference>
<protein>
    <submittedName>
        <fullName evidence="1">Uncharacterized protein</fullName>
    </submittedName>
</protein>
<accession>A0AAV2K884</accession>
<keyword evidence="2" id="KW-1185">Reference proteome</keyword>